<feature type="compositionally biased region" description="Polar residues" evidence="14">
    <location>
        <begin position="561"/>
        <end position="580"/>
    </location>
</feature>
<feature type="binding site" evidence="10">
    <location>
        <begin position="178"/>
        <end position="185"/>
    </location>
    <ligand>
        <name>ATP</name>
        <dbReference type="ChEBI" id="CHEBI:30616"/>
    </ligand>
</feature>
<keyword evidence="2 15" id="KW-0812">Transmembrane</keyword>
<dbReference type="GO" id="GO:0005886">
    <property type="term" value="C:plasma membrane"/>
    <property type="evidence" value="ECO:0007669"/>
    <property type="project" value="TreeGrafter"/>
</dbReference>
<evidence type="ECO:0000313" key="19">
    <source>
        <dbReference type="Proteomes" id="UP000051574"/>
    </source>
</evidence>
<feature type="binding site" evidence="11">
    <location>
        <position position="405"/>
    </location>
    <ligand>
        <name>Mg(2+)</name>
        <dbReference type="ChEBI" id="CHEBI:18420"/>
    </ligand>
</feature>
<comment type="catalytic activity">
    <reaction evidence="8">
        <text>L-tyrosyl-[protein] + ATP = O-phospho-L-tyrosyl-[protein] + ADP + H(+)</text>
        <dbReference type="Rhea" id="RHEA:10596"/>
        <dbReference type="Rhea" id="RHEA-COMP:10136"/>
        <dbReference type="Rhea" id="RHEA-COMP:20101"/>
        <dbReference type="ChEBI" id="CHEBI:15378"/>
        <dbReference type="ChEBI" id="CHEBI:30616"/>
        <dbReference type="ChEBI" id="CHEBI:46858"/>
        <dbReference type="ChEBI" id="CHEBI:61978"/>
        <dbReference type="ChEBI" id="CHEBI:456216"/>
        <dbReference type="EC" id="2.7.10.1"/>
    </reaction>
</comment>
<name>A0A0T6BCP3_9SCAR</name>
<dbReference type="InterPro" id="IPR000719">
    <property type="entry name" value="Prot_kinase_dom"/>
</dbReference>
<dbReference type="SUPFAM" id="SSF48726">
    <property type="entry name" value="Immunoglobulin"/>
    <property type="match status" value="1"/>
</dbReference>
<evidence type="ECO:0000256" key="15">
    <source>
        <dbReference type="SAM" id="Phobius"/>
    </source>
</evidence>
<evidence type="ECO:0000256" key="10">
    <source>
        <dbReference type="PIRSR" id="PIRSR000615-2"/>
    </source>
</evidence>
<dbReference type="GO" id="GO:0043235">
    <property type="term" value="C:receptor complex"/>
    <property type="evidence" value="ECO:0007669"/>
    <property type="project" value="TreeGrafter"/>
</dbReference>
<evidence type="ECO:0000256" key="7">
    <source>
        <dbReference type="ARBA" id="ARBA00023180"/>
    </source>
</evidence>
<keyword evidence="11" id="KW-0479">Metal-binding</keyword>
<evidence type="ECO:0000256" key="3">
    <source>
        <dbReference type="ARBA" id="ARBA00022989"/>
    </source>
</evidence>
<proteinExistence type="predicted"/>
<reference evidence="18 19" key="1">
    <citation type="submission" date="2015-09" db="EMBL/GenBank/DDBJ databases">
        <title>Draft genome of the scarab beetle Oryctes borbonicus.</title>
        <authorList>
            <person name="Meyer J.M."/>
            <person name="Markov G.V."/>
            <person name="Baskaran P."/>
            <person name="Herrmann M."/>
            <person name="Sommer R.J."/>
            <person name="Roedelsperger C."/>
        </authorList>
    </citation>
    <scope>NUCLEOTIDE SEQUENCE [LARGE SCALE GENOMIC DNA]</scope>
    <source>
        <strain evidence="18">OB123</strain>
        <tissue evidence="18">Whole animal</tissue>
    </source>
</reference>
<dbReference type="FunFam" id="3.30.200.20:FF:000384">
    <property type="entry name" value="Receptor protein-tyrosine kinase"/>
    <property type="match status" value="1"/>
</dbReference>
<sequence>MDKPHEKVYPSTDNFTCFYEAIPRASIKWYKDDIEFLPDNTTVKFENMKQVLLFIKPNYTTHEGKYSCRVENRLGSVSKTATLRFASKPPGNNTPIHIAVGILLVLLIAIIIPLIYKIKRERQMKKILKQAGLANFEKGAVECINPNLGIDDQAQLLPYDKKLWEIPREKIKLGKQLGAGAFGVVMEAMIEHYDNNADLKVAVKMMKRNADDIYFIALLSELKIMVHLGKHLNVVNLIGACTKHIIQRELYVIVEFCQFGNLRNYILHHRENFINQIDPGTDRIDYTIGAEVLSRPFPVVSDDSQTGPPNGIDDDKTNSIYVTETAAPISPDRDRGKKPVKNNISLPLRQKSDCKVKPICTKDLLTWAFQVSRGMEYLASRRVLHGDLASRNILLATNNIVKICDFGLAKRMYRNDDYKKKGRGPLPIKWMSIESMRDNVFSTQSDVWSFGIVVWEFFSLARTPYPGMAADERILQKLKEGYRMDQPTYATKEIYSLMLNCWEAEPFNRPTFQILSDRIGIMLEESVTKFYIDLNNPYQVINKEKIQSGLNDYLQMVSPPNFRTPSSPNQPHRTPNTAQYDCNPRQHRPLFSSSVQ</sequence>
<evidence type="ECO:0000256" key="14">
    <source>
        <dbReference type="SAM" id="MobiDB-lite"/>
    </source>
</evidence>
<evidence type="ECO:0000256" key="11">
    <source>
        <dbReference type="PIRSR" id="PIRSR000615-3"/>
    </source>
</evidence>
<dbReference type="GO" id="GO:0005524">
    <property type="term" value="F:ATP binding"/>
    <property type="evidence" value="ECO:0007669"/>
    <property type="project" value="UniProtKB-UniRule"/>
</dbReference>
<keyword evidence="5" id="KW-1015">Disulfide bond</keyword>
<dbReference type="GO" id="GO:0007169">
    <property type="term" value="P:cell surface receptor protein tyrosine kinase signaling pathway"/>
    <property type="evidence" value="ECO:0007669"/>
    <property type="project" value="TreeGrafter"/>
</dbReference>
<keyword evidence="4 15" id="KW-0472">Membrane</keyword>
<dbReference type="PIRSF" id="PIRSF000615">
    <property type="entry name" value="TyrPK_CSF1-R"/>
    <property type="match status" value="1"/>
</dbReference>
<evidence type="ECO:0000256" key="12">
    <source>
        <dbReference type="PIRSR" id="PIRSR000615-4"/>
    </source>
</evidence>
<evidence type="ECO:0000256" key="13">
    <source>
        <dbReference type="PROSITE-ProRule" id="PRU10141"/>
    </source>
</evidence>
<dbReference type="InterPro" id="IPR008266">
    <property type="entry name" value="Tyr_kinase_AS"/>
</dbReference>
<dbReference type="Gene3D" id="2.60.40.10">
    <property type="entry name" value="Immunoglobulins"/>
    <property type="match status" value="1"/>
</dbReference>
<dbReference type="InterPro" id="IPR013783">
    <property type="entry name" value="Ig-like_fold"/>
</dbReference>
<dbReference type="InterPro" id="IPR050122">
    <property type="entry name" value="RTK"/>
</dbReference>
<dbReference type="GO" id="GO:0046872">
    <property type="term" value="F:metal ion binding"/>
    <property type="evidence" value="ECO:0007669"/>
    <property type="project" value="UniProtKB-KW"/>
</dbReference>
<accession>A0A0T6BCP3</accession>
<dbReference type="Pfam" id="PF07714">
    <property type="entry name" value="PK_Tyr_Ser-Thr"/>
    <property type="match status" value="1"/>
</dbReference>
<evidence type="ECO:0000259" key="16">
    <source>
        <dbReference type="PROSITE" id="PS50011"/>
    </source>
</evidence>
<feature type="active site" description="Proton acceptor" evidence="9">
    <location>
        <position position="387"/>
    </location>
</feature>
<dbReference type="PROSITE" id="PS00109">
    <property type="entry name" value="PROTEIN_KINASE_TYR"/>
    <property type="match status" value="1"/>
</dbReference>
<dbReference type="PANTHER" id="PTHR24416:SF600">
    <property type="entry name" value="PDGF- AND VEGF-RECEPTOR RELATED, ISOFORM J"/>
    <property type="match status" value="1"/>
</dbReference>
<dbReference type="SUPFAM" id="SSF56112">
    <property type="entry name" value="Protein kinase-like (PK-like)"/>
    <property type="match status" value="1"/>
</dbReference>
<gene>
    <name evidence="18" type="ORF">AMK59_2160</name>
</gene>
<keyword evidence="10 13" id="KW-0067">ATP-binding</keyword>
<evidence type="ECO:0000256" key="6">
    <source>
        <dbReference type="ARBA" id="ARBA00023170"/>
    </source>
</evidence>
<dbReference type="PROSITE" id="PS00107">
    <property type="entry name" value="PROTEIN_KINASE_ATP"/>
    <property type="match status" value="1"/>
</dbReference>
<feature type="binding site" evidence="11">
    <location>
        <position position="392"/>
    </location>
    <ligand>
        <name>Mg(2+)</name>
        <dbReference type="ChEBI" id="CHEBI:18420"/>
    </ligand>
</feature>
<feature type="binding site" evidence="10">
    <location>
        <position position="391"/>
    </location>
    <ligand>
        <name>ATP</name>
        <dbReference type="ChEBI" id="CHEBI:30616"/>
    </ligand>
</feature>
<evidence type="ECO:0000256" key="1">
    <source>
        <dbReference type="ARBA" id="ARBA00004167"/>
    </source>
</evidence>
<keyword evidence="7" id="KW-0325">Glycoprotein</keyword>
<keyword evidence="6" id="KW-0675">Receptor</keyword>
<dbReference type="InterPro" id="IPR036179">
    <property type="entry name" value="Ig-like_dom_sf"/>
</dbReference>
<feature type="domain" description="Protein kinase" evidence="16">
    <location>
        <begin position="171"/>
        <end position="531"/>
    </location>
</feature>
<dbReference type="InterPro" id="IPR013098">
    <property type="entry name" value="Ig_I-set"/>
</dbReference>
<feature type="region of interest" description="Disordered" evidence="14">
    <location>
        <begin position="557"/>
        <end position="596"/>
    </location>
</feature>
<dbReference type="FunFam" id="1.10.510.10:FF:000373">
    <property type="entry name" value="Receptor protein-tyrosine kinase"/>
    <property type="match status" value="1"/>
</dbReference>
<dbReference type="InterPro" id="IPR007110">
    <property type="entry name" value="Ig-like_dom"/>
</dbReference>
<evidence type="ECO:0000256" key="4">
    <source>
        <dbReference type="ARBA" id="ARBA00023136"/>
    </source>
</evidence>
<feature type="transmembrane region" description="Helical" evidence="15">
    <location>
        <begin position="96"/>
        <end position="116"/>
    </location>
</feature>
<dbReference type="OrthoDB" id="3256376at2759"/>
<dbReference type="PROSITE" id="PS50011">
    <property type="entry name" value="PROTEIN_KINASE_DOM"/>
    <property type="match status" value="1"/>
</dbReference>
<keyword evidence="10 13" id="KW-0547">Nucleotide-binding</keyword>
<dbReference type="CDD" id="cd00096">
    <property type="entry name" value="Ig"/>
    <property type="match status" value="1"/>
</dbReference>
<evidence type="ECO:0000313" key="18">
    <source>
        <dbReference type="EMBL" id="KRT85114.1"/>
    </source>
</evidence>
<dbReference type="Pfam" id="PF07679">
    <property type="entry name" value="I-set"/>
    <property type="match status" value="1"/>
</dbReference>
<feature type="binding site" evidence="10 13">
    <location>
        <position position="204"/>
    </location>
    <ligand>
        <name>ATP</name>
        <dbReference type="ChEBI" id="CHEBI:30616"/>
    </ligand>
</feature>
<keyword evidence="19" id="KW-1185">Reference proteome</keyword>
<dbReference type="PANTHER" id="PTHR24416">
    <property type="entry name" value="TYROSINE-PROTEIN KINASE RECEPTOR"/>
    <property type="match status" value="1"/>
</dbReference>
<comment type="subcellular location">
    <subcellularLocation>
        <location evidence="1">Membrane</location>
        <topology evidence="1">Single-pass membrane protein</topology>
    </subcellularLocation>
</comment>
<dbReference type="EMBL" id="LJIG01001826">
    <property type="protein sequence ID" value="KRT85114.1"/>
    <property type="molecule type" value="Genomic_DNA"/>
</dbReference>
<dbReference type="Gene3D" id="3.30.200.20">
    <property type="entry name" value="Phosphorylase Kinase, domain 1"/>
    <property type="match status" value="1"/>
</dbReference>
<dbReference type="PROSITE" id="PS50835">
    <property type="entry name" value="IG_LIKE"/>
    <property type="match status" value="1"/>
</dbReference>
<organism evidence="18 19">
    <name type="scientific">Oryctes borbonicus</name>
    <dbReference type="NCBI Taxonomy" id="1629725"/>
    <lineage>
        <taxon>Eukaryota</taxon>
        <taxon>Metazoa</taxon>
        <taxon>Ecdysozoa</taxon>
        <taxon>Arthropoda</taxon>
        <taxon>Hexapoda</taxon>
        <taxon>Insecta</taxon>
        <taxon>Pterygota</taxon>
        <taxon>Neoptera</taxon>
        <taxon>Endopterygota</taxon>
        <taxon>Coleoptera</taxon>
        <taxon>Polyphaga</taxon>
        <taxon>Scarabaeiformia</taxon>
        <taxon>Scarabaeidae</taxon>
        <taxon>Dynastinae</taxon>
        <taxon>Oryctes</taxon>
    </lineage>
</organism>
<feature type="site" description="Important for interaction with phosphotyrosine-binding proteins" evidence="12">
    <location>
        <position position="531"/>
    </location>
</feature>
<protein>
    <submittedName>
        <fullName evidence="18">Immunoglobulin</fullName>
    </submittedName>
</protein>
<dbReference type="AlphaFoldDB" id="A0A0T6BCP3"/>
<evidence type="ECO:0000256" key="8">
    <source>
        <dbReference type="ARBA" id="ARBA00051243"/>
    </source>
</evidence>
<dbReference type="InterPro" id="IPR011009">
    <property type="entry name" value="Kinase-like_dom_sf"/>
</dbReference>
<keyword evidence="11" id="KW-0460">Magnesium</keyword>
<dbReference type="InterPro" id="IPR001245">
    <property type="entry name" value="Ser-Thr/Tyr_kinase_cat_dom"/>
</dbReference>
<comment type="caution">
    <text evidence="18">The sequence shown here is derived from an EMBL/GenBank/DDBJ whole genome shotgun (WGS) entry which is preliminary data.</text>
</comment>
<feature type="domain" description="Ig-like" evidence="17">
    <location>
        <begin position="1"/>
        <end position="84"/>
    </location>
</feature>
<evidence type="ECO:0000259" key="17">
    <source>
        <dbReference type="PROSITE" id="PS50835"/>
    </source>
</evidence>
<evidence type="ECO:0000256" key="9">
    <source>
        <dbReference type="PIRSR" id="PIRSR000615-1"/>
    </source>
</evidence>
<dbReference type="Proteomes" id="UP000051574">
    <property type="component" value="Unassembled WGS sequence"/>
</dbReference>
<dbReference type="InterPro" id="IPR017441">
    <property type="entry name" value="Protein_kinase_ATP_BS"/>
</dbReference>
<evidence type="ECO:0000256" key="2">
    <source>
        <dbReference type="ARBA" id="ARBA00022692"/>
    </source>
</evidence>
<evidence type="ECO:0000256" key="5">
    <source>
        <dbReference type="ARBA" id="ARBA00023157"/>
    </source>
</evidence>
<keyword evidence="3 15" id="KW-1133">Transmembrane helix</keyword>
<dbReference type="GO" id="GO:0004714">
    <property type="term" value="F:transmembrane receptor protein tyrosine kinase activity"/>
    <property type="evidence" value="ECO:0007669"/>
    <property type="project" value="UniProtKB-EC"/>
</dbReference>
<dbReference type="Gene3D" id="1.10.510.10">
    <property type="entry name" value="Transferase(Phosphotransferase) domain 1"/>
    <property type="match status" value="1"/>
</dbReference>